<keyword evidence="2" id="KW-1185">Reference proteome</keyword>
<reference evidence="1" key="1">
    <citation type="submission" date="2020-08" db="EMBL/GenBank/DDBJ databases">
        <title>Multicomponent nature underlies the extraordinary mechanical properties of spider dragline silk.</title>
        <authorList>
            <person name="Kono N."/>
            <person name="Nakamura H."/>
            <person name="Mori M."/>
            <person name="Yoshida Y."/>
            <person name="Ohtoshi R."/>
            <person name="Malay A.D."/>
            <person name="Moran D.A.P."/>
            <person name="Tomita M."/>
            <person name="Numata K."/>
            <person name="Arakawa K."/>
        </authorList>
    </citation>
    <scope>NUCLEOTIDE SEQUENCE</scope>
</reference>
<proteinExistence type="predicted"/>
<organism evidence="1 2">
    <name type="scientific">Nephila pilipes</name>
    <name type="common">Giant wood spider</name>
    <name type="synonym">Nephila maculata</name>
    <dbReference type="NCBI Taxonomy" id="299642"/>
    <lineage>
        <taxon>Eukaryota</taxon>
        <taxon>Metazoa</taxon>
        <taxon>Ecdysozoa</taxon>
        <taxon>Arthropoda</taxon>
        <taxon>Chelicerata</taxon>
        <taxon>Arachnida</taxon>
        <taxon>Araneae</taxon>
        <taxon>Araneomorphae</taxon>
        <taxon>Entelegynae</taxon>
        <taxon>Araneoidea</taxon>
        <taxon>Nephilidae</taxon>
        <taxon>Nephila</taxon>
    </lineage>
</organism>
<evidence type="ECO:0000313" key="1">
    <source>
        <dbReference type="EMBL" id="GFS80007.1"/>
    </source>
</evidence>
<dbReference type="EMBL" id="BMAW01097518">
    <property type="protein sequence ID" value="GFS80007.1"/>
    <property type="molecule type" value="Genomic_DNA"/>
</dbReference>
<comment type="caution">
    <text evidence="1">The sequence shown here is derived from an EMBL/GenBank/DDBJ whole genome shotgun (WGS) entry which is preliminary data.</text>
</comment>
<dbReference type="Proteomes" id="UP000887013">
    <property type="component" value="Unassembled WGS sequence"/>
</dbReference>
<dbReference type="AlphaFoldDB" id="A0A8X6MVF3"/>
<evidence type="ECO:0000313" key="2">
    <source>
        <dbReference type="Proteomes" id="UP000887013"/>
    </source>
</evidence>
<gene>
    <name evidence="1" type="ORF">NPIL_160541</name>
</gene>
<sequence length="115" mass="13199">MATCFYQHLSPSTRSSSHTFLSRPLIIVSSPRRRLGFFPYSIPKERSSIHRITGVLTPDLSLRPHRIVVTFWPRHPAFSLWMFLATAHGFSIGFQHPLKRQAFKRVIGTHAGECK</sequence>
<protein>
    <submittedName>
        <fullName evidence="1">Uncharacterized protein</fullName>
    </submittedName>
</protein>
<accession>A0A8X6MVF3</accession>
<name>A0A8X6MVF3_NEPPI</name>